<dbReference type="GO" id="GO:0016787">
    <property type="term" value="F:hydrolase activity"/>
    <property type="evidence" value="ECO:0007669"/>
    <property type="project" value="UniProtKB-KW"/>
</dbReference>
<dbReference type="GO" id="GO:0016020">
    <property type="term" value="C:membrane"/>
    <property type="evidence" value="ECO:0007669"/>
    <property type="project" value="TreeGrafter"/>
</dbReference>
<reference evidence="4 5" key="1">
    <citation type="submission" date="2018-12" db="EMBL/GenBank/DDBJ databases">
        <authorList>
            <person name="Sun L."/>
            <person name="Chen Z."/>
        </authorList>
    </citation>
    <scope>NUCLEOTIDE SEQUENCE [LARGE SCALE GENOMIC DNA]</scope>
    <source>
        <strain evidence="4 5">LMG 29736</strain>
    </source>
</reference>
<evidence type="ECO:0000256" key="2">
    <source>
        <dbReference type="ARBA" id="ARBA00023163"/>
    </source>
</evidence>
<dbReference type="OrthoDB" id="9805423at2"/>
<dbReference type="PANTHER" id="PTHR43798:SF33">
    <property type="entry name" value="HYDROLASE, PUTATIVE (AFU_ORTHOLOGUE AFUA_2G14860)-RELATED"/>
    <property type="match status" value="1"/>
</dbReference>
<accession>A0A429X8K9</accession>
<keyword evidence="4" id="KW-0378">Hydrolase</keyword>
<dbReference type="InterPro" id="IPR050266">
    <property type="entry name" value="AB_hydrolase_sf"/>
</dbReference>
<dbReference type="RefSeq" id="WP_120115601.1">
    <property type="nucleotide sequence ID" value="NZ_QYTW02000010.1"/>
</dbReference>
<organism evidence="4 5">
    <name type="scientific">Siminovitchia terrae</name>
    <name type="common">Bacillus terrae</name>
    <dbReference type="NCBI Taxonomy" id="1914933"/>
    <lineage>
        <taxon>Bacteria</taxon>
        <taxon>Bacillati</taxon>
        <taxon>Bacillota</taxon>
        <taxon>Bacilli</taxon>
        <taxon>Bacillales</taxon>
        <taxon>Bacillaceae</taxon>
        <taxon>Siminovitchia</taxon>
    </lineage>
</organism>
<dbReference type="EMBL" id="QYTW02000010">
    <property type="protein sequence ID" value="RST59553.1"/>
    <property type="molecule type" value="Genomic_DNA"/>
</dbReference>
<dbReference type="Gene3D" id="1.10.10.10">
    <property type="entry name" value="Winged helix-like DNA-binding domain superfamily/Winged helix DNA-binding domain"/>
    <property type="match status" value="1"/>
</dbReference>
<evidence type="ECO:0000259" key="3">
    <source>
        <dbReference type="Pfam" id="PF00561"/>
    </source>
</evidence>
<comment type="caution">
    <text evidence="4">The sequence shown here is derived from an EMBL/GenBank/DDBJ whole genome shotgun (WGS) entry which is preliminary data.</text>
</comment>
<sequence length="522" mass="59947">MAITKINGKKVHYILQEAQTNKEAETLVLIHANAVDLRAFDPLLHYLGDRHHILRYDLRGFGKSDNDQPISALTIGHFIMDLQELLDTLKINSPHIIGWQMGALIGAGFASLYPNKVKSLTIMSMPCHPPHMIESIRSHRKELSGGKREIPFEYLEAMASTLPKGHPELAKLKEYANHIEFDLYAKVMDLTVSADPIKDIKNLHCPTLILSGSKEVLFPPHYLRLHTIHLRHCRLVMIPNASSLIVLDQPKGIAQLINDFISEPVEPPPISDPFIRSVDESMLDYVSQIQSEWLHKLEAHKQLQIDILQQFQVFIEGDQIVNGWNKRFAKPLLAYLTINRSTTRDHICEALWPHSPIQQAKANLRVYLSYLRQLLTIPGCDHSFLVMDGAHVYLQGEVKCDAVAFMEKIQEAQHETSVETKQDLIDQLLNNLPRRLFEPLDIDWFLQLKTQIEEDLIDLVLWNANRYKKQKDYLTAIRQLKKTVLVAPSIDLYECLIDLFGKAGNEEQAIIWHSRMLEYDRN</sequence>
<evidence type="ECO:0000256" key="1">
    <source>
        <dbReference type="ARBA" id="ARBA00023015"/>
    </source>
</evidence>
<proteinExistence type="predicted"/>
<dbReference type="InterPro" id="IPR000073">
    <property type="entry name" value="AB_hydrolase_1"/>
</dbReference>
<dbReference type="Pfam" id="PF00561">
    <property type="entry name" value="Abhydrolase_1"/>
    <property type="match status" value="1"/>
</dbReference>
<evidence type="ECO:0000313" key="5">
    <source>
        <dbReference type="Proteomes" id="UP000287296"/>
    </source>
</evidence>
<dbReference type="PRINTS" id="PR00111">
    <property type="entry name" value="ABHYDROLASE"/>
</dbReference>
<gene>
    <name evidence="4" type="ORF">D5F11_012065</name>
</gene>
<dbReference type="InterPro" id="IPR029058">
    <property type="entry name" value="AB_hydrolase_fold"/>
</dbReference>
<dbReference type="PANTHER" id="PTHR43798">
    <property type="entry name" value="MONOACYLGLYCEROL LIPASE"/>
    <property type="match status" value="1"/>
</dbReference>
<dbReference type="AlphaFoldDB" id="A0A429X8K9"/>
<dbReference type="SUPFAM" id="SSF46894">
    <property type="entry name" value="C-terminal effector domain of the bipartite response regulators"/>
    <property type="match status" value="1"/>
</dbReference>
<dbReference type="Gene3D" id="3.40.50.1820">
    <property type="entry name" value="alpha/beta hydrolase"/>
    <property type="match status" value="1"/>
</dbReference>
<name>A0A429X8K9_SIMTE</name>
<dbReference type="GO" id="GO:0003677">
    <property type="term" value="F:DNA binding"/>
    <property type="evidence" value="ECO:0007669"/>
    <property type="project" value="InterPro"/>
</dbReference>
<dbReference type="InterPro" id="IPR036388">
    <property type="entry name" value="WH-like_DNA-bd_sf"/>
</dbReference>
<keyword evidence="2" id="KW-0804">Transcription</keyword>
<dbReference type="Proteomes" id="UP000287296">
    <property type="component" value="Unassembled WGS sequence"/>
</dbReference>
<keyword evidence="1" id="KW-0805">Transcription regulation</keyword>
<feature type="domain" description="AB hydrolase-1" evidence="3">
    <location>
        <begin position="26"/>
        <end position="139"/>
    </location>
</feature>
<dbReference type="SUPFAM" id="SSF53474">
    <property type="entry name" value="alpha/beta-Hydrolases"/>
    <property type="match status" value="1"/>
</dbReference>
<dbReference type="GO" id="GO:0006355">
    <property type="term" value="P:regulation of DNA-templated transcription"/>
    <property type="evidence" value="ECO:0007669"/>
    <property type="project" value="InterPro"/>
</dbReference>
<evidence type="ECO:0000313" key="4">
    <source>
        <dbReference type="EMBL" id="RST59553.1"/>
    </source>
</evidence>
<dbReference type="InterPro" id="IPR016032">
    <property type="entry name" value="Sig_transdc_resp-reg_C-effctor"/>
</dbReference>
<protein>
    <submittedName>
        <fullName evidence="4">Alpha/beta hydrolase</fullName>
    </submittedName>
</protein>